<proteinExistence type="predicted"/>
<dbReference type="InterPro" id="IPR053842">
    <property type="entry name" value="NikA-like"/>
</dbReference>
<protein>
    <submittedName>
        <fullName evidence="1">PcfF</fullName>
    </submittedName>
</protein>
<dbReference type="Proteomes" id="UP000223060">
    <property type="component" value="Chromosome"/>
</dbReference>
<dbReference type="EMBL" id="CP011102">
    <property type="protein sequence ID" value="AQY51524.1"/>
    <property type="molecule type" value="Genomic_DNA"/>
</dbReference>
<keyword evidence="2" id="KW-1185">Reference proteome</keyword>
<organism evidence="1 2">
    <name type="scientific">Listeria weihenstephanensis</name>
    <dbReference type="NCBI Taxonomy" id="1006155"/>
    <lineage>
        <taxon>Bacteria</taxon>
        <taxon>Bacillati</taxon>
        <taxon>Bacillota</taxon>
        <taxon>Bacilli</taxon>
        <taxon>Bacillales</taxon>
        <taxon>Listeriaceae</taxon>
        <taxon>Listeria</taxon>
    </lineage>
</organism>
<evidence type="ECO:0000313" key="2">
    <source>
        <dbReference type="Proteomes" id="UP000223060"/>
    </source>
</evidence>
<name>A0A1S7FVP0_9LIST</name>
<reference evidence="2" key="1">
    <citation type="submission" date="2015-03" db="EMBL/GenBank/DDBJ databases">
        <authorList>
            <person name="Ferrari E."/>
            <person name="Walter M.C."/>
            <person name="Huptas C."/>
            <person name="Scherer S."/>
            <person name="Mueller-Herbst S."/>
        </authorList>
    </citation>
    <scope>NUCLEOTIDE SEQUENCE [LARGE SCALE GENOMIC DNA]</scope>
    <source>
        <strain evidence="2">LWP01</strain>
    </source>
</reference>
<accession>A0A1S7FVP0</accession>
<dbReference type="RefSeq" id="WP_036060814.1">
    <property type="nucleotide sequence ID" value="NZ_CP011102.1"/>
</dbReference>
<dbReference type="Pfam" id="PF21983">
    <property type="entry name" value="NikA-like"/>
    <property type="match status" value="1"/>
</dbReference>
<evidence type="ECO:0000313" key="1">
    <source>
        <dbReference type="EMBL" id="AQY51524.1"/>
    </source>
</evidence>
<sequence length="111" mass="13184">MENRKREIQLKFRVSEEEKKFIDIKMKEANISNREAYLRKMAIDGTIITSNFEETKKMIFELHKIGTNINQIAHIANSNGDISEEKIYELKEMMKQIWQLQRSGLLEKHSI</sequence>
<dbReference type="KEGG" id="lwi:UE46_11085"/>
<gene>
    <name evidence="1" type="ORF">UE46_11085</name>
</gene>
<dbReference type="AlphaFoldDB" id="A0A1S7FVP0"/>